<dbReference type="PANTHER" id="PTHR42852">
    <property type="entry name" value="THIOL:DISULFIDE INTERCHANGE PROTEIN DSBE"/>
    <property type="match status" value="1"/>
</dbReference>
<reference evidence="1 2" key="1">
    <citation type="submission" date="2019-02" db="EMBL/GenBank/DDBJ databases">
        <title>Deep-cultivation of Planctomycetes and their phenomic and genomic characterization uncovers novel biology.</title>
        <authorList>
            <person name="Wiegand S."/>
            <person name="Jogler M."/>
            <person name="Boedeker C."/>
            <person name="Pinto D."/>
            <person name="Vollmers J."/>
            <person name="Rivas-Marin E."/>
            <person name="Kohn T."/>
            <person name="Peeters S.H."/>
            <person name="Heuer A."/>
            <person name="Rast P."/>
            <person name="Oberbeckmann S."/>
            <person name="Bunk B."/>
            <person name="Jeske O."/>
            <person name="Meyerdierks A."/>
            <person name="Storesund J.E."/>
            <person name="Kallscheuer N."/>
            <person name="Luecker S."/>
            <person name="Lage O.M."/>
            <person name="Pohl T."/>
            <person name="Merkel B.J."/>
            <person name="Hornburger P."/>
            <person name="Mueller R.-W."/>
            <person name="Bruemmer F."/>
            <person name="Labrenz M."/>
            <person name="Spormann A.M."/>
            <person name="Op Den Camp H."/>
            <person name="Overmann J."/>
            <person name="Amann R."/>
            <person name="Jetten M.S.M."/>
            <person name="Mascher T."/>
            <person name="Medema M.H."/>
            <person name="Devos D.P."/>
            <person name="Kaster A.-K."/>
            <person name="Ovreas L."/>
            <person name="Rohde M."/>
            <person name="Galperin M.Y."/>
            <person name="Jogler C."/>
        </authorList>
    </citation>
    <scope>NUCLEOTIDE SEQUENCE [LARGE SCALE GENOMIC DNA]</scope>
    <source>
        <strain evidence="1 2">Poly41</strain>
    </source>
</reference>
<evidence type="ECO:0000313" key="1">
    <source>
        <dbReference type="EMBL" id="TWU42690.1"/>
    </source>
</evidence>
<sequence>MRRNLLGVAVAMGLVLFCGTAVWKRLAGYPKVTPEFTHFERALISADEMRPGIQRLQRAKAWFESQPYGVIEKEWTQHKEPFEIDQIRAELQQQWPGIDINEKDFPSLKPISKSTYRWVFDQNRVALDQISPTDHLRIVWDGEMAKQVYRRQGEPDAYMIKPTSCDVIGFAFSGPCNVVPWWLQQCGPKFDYELRLDENRNCFSDGWLVHQGEECFMFTDAPGTRYIIGTTDMRLRGTRHGNSVRLFSDFEAVAPGIHWPMRCDVKNYRVPPGGSHRDHPRILAWTGESITRFDFETPPTDDEFVIEFEKGGRVVDARYDPLMVYTHDPDRSEAEWDAIWKEHAKDKEQNDKMRQKQQALVGKEAPDFGEGEWVNCQPKSIVDFRGRPLEIGFTSLACAPCEDMLAQFAAAIDRDSPVQHLVVFAAEDDLEKVEAKVAKFNLKCPIFVGAPNPQGPWSGPFEDYEVSAIPTVIRVDGTGKITKHRVGMFEELLAT</sequence>
<dbReference type="PANTHER" id="PTHR42852:SF13">
    <property type="entry name" value="PROTEIN DIPZ"/>
    <property type="match status" value="1"/>
</dbReference>
<dbReference type="InterPro" id="IPR050553">
    <property type="entry name" value="Thioredoxin_ResA/DsbE_sf"/>
</dbReference>
<dbReference type="SUPFAM" id="SSF52833">
    <property type="entry name" value="Thioredoxin-like"/>
    <property type="match status" value="1"/>
</dbReference>
<dbReference type="EMBL" id="SJPV01000001">
    <property type="protein sequence ID" value="TWU42690.1"/>
    <property type="molecule type" value="Genomic_DNA"/>
</dbReference>
<protein>
    <submittedName>
        <fullName evidence="1">Thiol-disulfide oxidoreductase</fullName>
    </submittedName>
</protein>
<gene>
    <name evidence="1" type="ORF">Poly41_09900</name>
</gene>
<dbReference type="AlphaFoldDB" id="A0A5C6E1D4"/>
<proteinExistence type="predicted"/>
<comment type="caution">
    <text evidence="1">The sequence shown here is derived from an EMBL/GenBank/DDBJ whole genome shotgun (WGS) entry which is preliminary data.</text>
</comment>
<evidence type="ECO:0000313" key="2">
    <source>
        <dbReference type="Proteomes" id="UP000319143"/>
    </source>
</evidence>
<dbReference type="InterPro" id="IPR036249">
    <property type="entry name" value="Thioredoxin-like_sf"/>
</dbReference>
<organism evidence="1 2">
    <name type="scientific">Novipirellula artificiosorum</name>
    <dbReference type="NCBI Taxonomy" id="2528016"/>
    <lineage>
        <taxon>Bacteria</taxon>
        <taxon>Pseudomonadati</taxon>
        <taxon>Planctomycetota</taxon>
        <taxon>Planctomycetia</taxon>
        <taxon>Pirellulales</taxon>
        <taxon>Pirellulaceae</taxon>
        <taxon>Novipirellula</taxon>
    </lineage>
</organism>
<dbReference type="RefSeq" id="WP_146524695.1">
    <property type="nucleotide sequence ID" value="NZ_SJPV01000001.1"/>
</dbReference>
<dbReference type="Proteomes" id="UP000319143">
    <property type="component" value="Unassembled WGS sequence"/>
</dbReference>
<dbReference type="Gene3D" id="3.40.30.10">
    <property type="entry name" value="Glutaredoxin"/>
    <property type="match status" value="1"/>
</dbReference>
<keyword evidence="2" id="KW-1185">Reference proteome</keyword>
<dbReference type="OrthoDB" id="9815205at2"/>
<accession>A0A5C6E1D4</accession>
<name>A0A5C6E1D4_9BACT</name>